<dbReference type="STRING" id="284577.SAMN05216571_101262"/>
<sequence length="72" mass="8372">MESDHIHVPEDGRGPREVFVDGHKIDKVCYADTRRGIVDYYPQPIKVDKWGKRVISRRMRGRVEVVQVSHGN</sequence>
<dbReference type="EMBL" id="FNCI01000001">
    <property type="protein sequence ID" value="SDF69775.1"/>
    <property type="molecule type" value="Genomic_DNA"/>
</dbReference>
<name>A0A1G7N6U5_9GAMM</name>
<protein>
    <submittedName>
        <fullName evidence="1">Uncharacterized protein</fullName>
    </submittedName>
</protein>
<proteinExistence type="predicted"/>
<dbReference type="AlphaFoldDB" id="A0A1G7N6U5"/>
<keyword evidence="2" id="KW-1185">Reference proteome</keyword>
<gene>
    <name evidence="1" type="ORF">SAMN05216571_101262</name>
</gene>
<dbReference type="RefSeq" id="WP_092522299.1">
    <property type="nucleotide sequence ID" value="NZ_FNCI01000001.1"/>
</dbReference>
<dbReference type="Proteomes" id="UP000198641">
    <property type="component" value="Unassembled WGS sequence"/>
</dbReference>
<dbReference type="OrthoDB" id="6919720at2"/>
<evidence type="ECO:0000313" key="2">
    <source>
        <dbReference type="Proteomes" id="UP000198641"/>
    </source>
</evidence>
<organism evidence="1 2">
    <name type="scientific">Onishia taeanensis</name>
    <dbReference type="NCBI Taxonomy" id="284577"/>
    <lineage>
        <taxon>Bacteria</taxon>
        <taxon>Pseudomonadati</taxon>
        <taxon>Pseudomonadota</taxon>
        <taxon>Gammaproteobacteria</taxon>
        <taxon>Oceanospirillales</taxon>
        <taxon>Halomonadaceae</taxon>
        <taxon>Onishia</taxon>
    </lineage>
</organism>
<evidence type="ECO:0000313" key="1">
    <source>
        <dbReference type="EMBL" id="SDF69775.1"/>
    </source>
</evidence>
<reference evidence="1 2" key="1">
    <citation type="submission" date="2016-10" db="EMBL/GenBank/DDBJ databases">
        <authorList>
            <person name="de Groot N.N."/>
        </authorList>
    </citation>
    <scope>NUCLEOTIDE SEQUENCE [LARGE SCALE GENOMIC DNA]</scope>
    <source>
        <strain evidence="1 2">BH539</strain>
    </source>
</reference>
<accession>A0A1G7N6U5</accession>